<evidence type="ECO:0000313" key="10">
    <source>
        <dbReference type="Proteomes" id="UP000045051"/>
    </source>
</evidence>
<dbReference type="NCBIfam" id="TIGR00964">
    <property type="entry name" value="secE_bact"/>
    <property type="match status" value="1"/>
</dbReference>
<accession>A0A0B7HXS0</accession>
<evidence type="ECO:0000256" key="7">
    <source>
        <dbReference type="ARBA" id="ARBA00023136"/>
    </source>
</evidence>
<keyword evidence="6" id="KW-0811">Translocation</keyword>
<keyword evidence="2" id="KW-0813">Transport</keyword>
<name>A0A0B7HXS0_9FLAO</name>
<evidence type="ECO:0000313" key="9">
    <source>
        <dbReference type="EMBL" id="CEN48303.1"/>
    </source>
</evidence>
<gene>
    <name evidence="9" type="ORF">CCAND38_580012</name>
</gene>
<evidence type="ECO:0000256" key="3">
    <source>
        <dbReference type="ARBA" id="ARBA00022692"/>
    </source>
</evidence>
<dbReference type="AlphaFoldDB" id="A0A0B7HXS0"/>
<dbReference type="InterPro" id="IPR038379">
    <property type="entry name" value="SecE_sf"/>
</dbReference>
<organism evidence="9 10">
    <name type="scientific">Capnocytophaga canis</name>
    <dbReference type="NCBI Taxonomy" id="1848903"/>
    <lineage>
        <taxon>Bacteria</taxon>
        <taxon>Pseudomonadati</taxon>
        <taxon>Bacteroidota</taxon>
        <taxon>Flavobacteriia</taxon>
        <taxon>Flavobacteriales</taxon>
        <taxon>Flavobacteriaceae</taxon>
        <taxon>Capnocytophaga</taxon>
    </lineage>
</organism>
<dbReference type="GO" id="GO:0006605">
    <property type="term" value="P:protein targeting"/>
    <property type="evidence" value="ECO:0007669"/>
    <property type="project" value="InterPro"/>
</dbReference>
<dbReference type="GO" id="GO:0016020">
    <property type="term" value="C:membrane"/>
    <property type="evidence" value="ECO:0007669"/>
    <property type="project" value="UniProtKB-SubCell"/>
</dbReference>
<evidence type="ECO:0000256" key="6">
    <source>
        <dbReference type="ARBA" id="ARBA00023010"/>
    </source>
</evidence>
<evidence type="ECO:0000256" key="2">
    <source>
        <dbReference type="ARBA" id="ARBA00022448"/>
    </source>
</evidence>
<sequence length="61" mass="7401">MVNYIKESYEELKNHVTWPTLAQAQKEMVIVVVFSVLFSLLIWGMDSFFERLMAWYFNFMK</sequence>
<feature type="transmembrane region" description="Helical" evidence="8">
    <location>
        <begin position="28"/>
        <end position="49"/>
    </location>
</feature>
<keyword evidence="10" id="KW-1185">Reference proteome</keyword>
<dbReference type="GO" id="GO:0006886">
    <property type="term" value="P:intracellular protein transport"/>
    <property type="evidence" value="ECO:0007669"/>
    <property type="project" value="InterPro"/>
</dbReference>
<evidence type="ECO:0000256" key="1">
    <source>
        <dbReference type="ARBA" id="ARBA00004370"/>
    </source>
</evidence>
<dbReference type="GO" id="GO:0009306">
    <property type="term" value="P:protein secretion"/>
    <property type="evidence" value="ECO:0007669"/>
    <property type="project" value="InterPro"/>
</dbReference>
<keyword evidence="5 8" id="KW-1133">Transmembrane helix</keyword>
<protein>
    <submittedName>
        <fullName evidence="9">Preprotein translocase, SecE subunit</fullName>
    </submittedName>
</protein>
<dbReference type="InterPro" id="IPR001901">
    <property type="entry name" value="Translocase_SecE/Sec61-g"/>
</dbReference>
<dbReference type="Pfam" id="PF00584">
    <property type="entry name" value="SecE"/>
    <property type="match status" value="1"/>
</dbReference>
<keyword evidence="4" id="KW-0653">Protein transport</keyword>
<dbReference type="Proteomes" id="UP000045051">
    <property type="component" value="Unassembled WGS sequence"/>
</dbReference>
<dbReference type="RefSeq" id="WP_042344904.1">
    <property type="nucleotide sequence ID" value="NZ_CDOH01000121.1"/>
</dbReference>
<evidence type="ECO:0000256" key="8">
    <source>
        <dbReference type="SAM" id="Phobius"/>
    </source>
</evidence>
<dbReference type="Gene3D" id="1.20.5.1030">
    <property type="entry name" value="Preprotein translocase secy subunit"/>
    <property type="match status" value="1"/>
</dbReference>
<dbReference type="GO" id="GO:0008320">
    <property type="term" value="F:protein transmembrane transporter activity"/>
    <property type="evidence" value="ECO:0007669"/>
    <property type="project" value="InterPro"/>
</dbReference>
<keyword evidence="3 8" id="KW-0812">Transmembrane</keyword>
<dbReference type="EMBL" id="CDOI01000171">
    <property type="protein sequence ID" value="CEN48303.1"/>
    <property type="molecule type" value="Genomic_DNA"/>
</dbReference>
<dbReference type="InterPro" id="IPR005807">
    <property type="entry name" value="SecE_bac"/>
</dbReference>
<keyword evidence="7 8" id="KW-0472">Membrane</keyword>
<proteinExistence type="predicted"/>
<evidence type="ECO:0000256" key="5">
    <source>
        <dbReference type="ARBA" id="ARBA00022989"/>
    </source>
</evidence>
<evidence type="ECO:0000256" key="4">
    <source>
        <dbReference type="ARBA" id="ARBA00022927"/>
    </source>
</evidence>
<comment type="subcellular location">
    <subcellularLocation>
        <location evidence="1">Membrane</location>
    </subcellularLocation>
</comment>
<reference evidence="9 10" key="1">
    <citation type="submission" date="2015-01" db="EMBL/GenBank/DDBJ databases">
        <authorList>
            <person name="MANFREDI Pablo"/>
        </authorList>
    </citation>
    <scope>NUCLEOTIDE SEQUENCE [LARGE SCALE GENOMIC DNA]</scope>
    <source>
        <strain evidence="9 10">CcD38</strain>
    </source>
</reference>